<evidence type="ECO:0008006" key="3">
    <source>
        <dbReference type="Google" id="ProtNLM"/>
    </source>
</evidence>
<dbReference type="KEGG" id="phal:H9I45_04050"/>
<proteinExistence type="predicted"/>
<protein>
    <recommendedName>
        <fullName evidence="3">Thioredoxin domain-containing protein</fullName>
    </recommendedName>
</protein>
<name>A0A7L8AI02_9FLAO</name>
<dbReference type="Gene3D" id="3.40.30.10">
    <property type="entry name" value="Glutaredoxin"/>
    <property type="match status" value="1"/>
</dbReference>
<gene>
    <name evidence="1" type="ORF">H9I45_04050</name>
</gene>
<dbReference type="OrthoDB" id="1146847at2"/>
<keyword evidence="2" id="KW-1185">Reference proteome</keyword>
<sequence length="461" mass="54240">MIKKILYILLISVTFIGCTDSNKNEQTFFGGKIINPKSRQVILYAMDKVIDTLYLDSRNKFIKDYKNLNEGLYYFVHGIENQYIYLEPNDSLMLRLNTWDFDESLVFTGKGAERNNILIDCFLEDENDNRFFYSLNKLQPTDYKRKIDSVLNQKLITYQTYVEEHPNETDGFLKVLKTALTFPIYSRLERYPTEHLKHKGLKDFPKVDATFYDYRTKIDLNNDSLMYYTPYASYIRNYLYNYTFSLGHKPMKHNYSSKFTVDLLKTINSKINSKESKNAFLKRTVLDHFYNKSSCDINKEAFAVFAKFSTNKKDKEIIEKLLEDSNKFSGGDKLEGFTIFDFTKHPIKIEEIVKNKSSVLFFWNPEHASEDYIASRIKHFKNNFPKLQFLIVKIDGNDKDRIEKLDIKEQYYINESSTANSFLTSKMPRTILINKQGIIKNGFASISSPKIYNQLKELNKN</sequence>
<evidence type="ECO:0000313" key="2">
    <source>
        <dbReference type="Proteomes" id="UP000516764"/>
    </source>
</evidence>
<evidence type="ECO:0000313" key="1">
    <source>
        <dbReference type="EMBL" id="QOD61630.1"/>
    </source>
</evidence>
<accession>A0A7L8AI02</accession>
<dbReference type="EMBL" id="CP061813">
    <property type="protein sequence ID" value="QOD61630.1"/>
    <property type="molecule type" value="Genomic_DNA"/>
</dbReference>
<dbReference type="RefSeq" id="WP_088355157.1">
    <property type="nucleotide sequence ID" value="NZ_CP061813.1"/>
</dbReference>
<reference evidence="1 2" key="1">
    <citation type="journal article" date="2016" name="Int. J. Syst. Evol. Microbiol.">
        <title>Polaribacter haliotis sp. nov., isolated from the gut of abalone Haliotis discus hannai.</title>
        <authorList>
            <person name="Kim Y.O."/>
            <person name="Park I.S."/>
            <person name="Park S."/>
            <person name="Nam B.H."/>
            <person name="Park J.M."/>
            <person name="Kim D.G."/>
            <person name="Yoon J.H."/>
        </authorList>
    </citation>
    <scope>NUCLEOTIDE SEQUENCE [LARGE SCALE GENOMIC DNA]</scope>
    <source>
        <strain evidence="1 2">KCTC 52418</strain>
    </source>
</reference>
<dbReference type="PROSITE" id="PS51257">
    <property type="entry name" value="PROKAR_LIPOPROTEIN"/>
    <property type="match status" value="1"/>
</dbReference>
<organism evidence="1 2">
    <name type="scientific">Polaribacter haliotis</name>
    <dbReference type="NCBI Taxonomy" id="1888915"/>
    <lineage>
        <taxon>Bacteria</taxon>
        <taxon>Pseudomonadati</taxon>
        <taxon>Bacteroidota</taxon>
        <taxon>Flavobacteriia</taxon>
        <taxon>Flavobacteriales</taxon>
        <taxon>Flavobacteriaceae</taxon>
    </lineage>
</organism>
<dbReference type="AlphaFoldDB" id="A0A7L8AI02"/>
<dbReference type="Proteomes" id="UP000516764">
    <property type="component" value="Chromosome"/>
</dbReference>